<dbReference type="Gene3D" id="3.40.50.1010">
    <property type="entry name" value="5'-nuclease"/>
    <property type="match status" value="1"/>
</dbReference>
<evidence type="ECO:0000313" key="8">
    <source>
        <dbReference type="EMBL" id="QHU34598.1"/>
    </source>
</evidence>
<evidence type="ECO:0008006" key="9">
    <source>
        <dbReference type="Google" id="ProtNLM"/>
    </source>
</evidence>
<name>A0A6C0LX52_9ZZZZ</name>
<feature type="domain" description="XPG N-terminal" evidence="7">
    <location>
        <begin position="1"/>
        <end position="94"/>
    </location>
</feature>
<dbReference type="AlphaFoldDB" id="A0A6C0LX52"/>
<evidence type="ECO:0000256" key="4">
    <source>
        <dbReference type="ARBA" id="ARBA00022801"/>
    </source>
</evidence>
<dbReference type="PANTHER" id="PTHR11081:SF9">
    <property type="entry name" value="FLAP ENDONUCLEASE 1"/>
    <property type="match status" value="1"/>
</dbReference>
<evidence type="ECO:0000256" key="5">
    <source>
        <dbReference type="ARBA" id="ARBA00022842"/>
    </source>
</evidence>
<reference evidence="8" key="1">
    <citation type="journal article" date="2020" name="Nature">
        <title>Giant virus diversity and host interactions through global metagenomics.</title>
        <authorList>
            <person name="Schulz F."/>
            <person name="Roux S."/>
            <person name="Paez-Espino D."/>
            <person name="Jungbluth S."/>
            <person name="Walsh D.A."/>
            <person name="Denef V.J."/>
            <person name="McMahon K.D."/>
            <person name="Konstantinidis K.T."/>
            <person name="Eloe-Fadrosh E.A."/>
            <person name="Kyrpides N.C."/>
            <person name="Woyke T."/>
        </authorList>
    </citation>
    <scope>NUCLEOTIDE SEQUENCE</scope>
    <source>
        <strain evidence="8">GVMAG-S-1016713-169</strain>
    </source>
</reference>
<keyword evidence="4" id="KW-0378">Hydrolase</keyword>
<proteinExistence type="predicted"/>
<sequence>MGIKNLNKFLRDKCPDVFQEMHISNFSFKKVAIDISLYMYKFKAIAGERWLLAFINLITSLRRNHMHCIFIFDGKSPPEKEEERVRRRMERDKLEKKVNELIEAVDEYHKTGEIHEIITQLWERRRKNPTKRLLGTRSNSIDMDWVIEKVEQKKCQIIHVTEEDFNTSKQLFDIMSVPHFTAPWEAEKMCAKLCIDGIVDAVLSEDTDVIAYGAPVFITKIDTKADTAIVIENNAVQTELELSHAQLLDLCIMCGTDYNSNIFRVGSHTSYKKLVEFNNIEGVSENTKLDISILKHEVVRGLFTKFEDYGISEIPYCGTPNYKKLLQFVITKKIWFDARRGENENILVSESRLQKIKEDLLRNDMVFE</sequence>
<dbReference type="Pfam" id="PF00752">
    <property type="entry name" value="XPG_N"/>
    <property type="match status" value="1"/>
</dbReference>
<dbReference type="SUPFAM" id="SSF47807">
    <property type="entry name" value="5' to 3' exonuclease, C-terminal subdomain"/>
    <property type="match status" value="1"/>
</dbReference>
<dbReference type="PANTHER" id="PTHR11081">
    <property type="entry name" value="FLAP ENDONUCLEASE FAMILY MEMBER"/>
    <property type="match status" value="1"/>
</dbReference>
<evidence type="ECO:0000259" key="7">
    <source>
        <dbReference type="SMART" id="SM00485"/>
    </source>
</evidence>
<dbReference type="InterPro" id="IPR006086">
    <property type="entry name" value="XPG-I_dom"/>
</dbReference>
<evidence type="ECO:0000259" key="6">
    <source>
        <dbReference type="SMART" id="SM00484"/>
    </source>
</evidence>
<feature type="domain" description="XPG-I" evidence="6">
    <location>
        <begin position="173"/>
        <end position="242"/>
    </location>
</feature>
<dbReference type="GO" id="GO:0046872">
    <property type="term" value="F:metal ion binding"/>
    <property type="evidence" value="ECO:0007669"/>
    <property type="project" value="UniProtKB-KW"/>
</dbReference>
<organism evidence="8">
    <name type="scientific">viral metagenome</name>
    <dbReference type="NCBI Taxonomy" id="1070528"/>
    <lineage>
        <taxon>unclassified sequences</taxon>
        <taxon>metagenomes</taxon>
        <taxon>organismal metagenomes</taxon>
    </lineage>
</organism>
<evidence type="ECO:0000256" key="2">
    <source>
        <dbReference type="ARBA" id="ARBA00022723"/>
    </source>
</evidence>
<protein>
    <recommendedName>
        <fullName evidence="9">XPG N-terminal domain-containing protein</fullName>
    </recommendedName>
</protein>
<dbReference type="Gene3D" id="1.10.150.20">
    <property type="entry name" value="5' to 3' exonuclease, C-terminal subdomain"/>
    <property type="match status" value="1"/>
</dbReference>
<dbReference type="PRINTS" id="PR00853">
    <property type="entry name" value="XPGRADSUPER"/>
</dbReference>
<keyword evidence="3" id="KW-0255">Endonuclease</keyword>
<dbReference type="SUPFAM" id="SSF88723">
    <property type="entry name" value="PIN domain-like"/>
    <property type="match status" value="1"/>
</dbReference>
<evidence type="ECO:0000256" key="3">
    <source>
        <dbReference type="ARBA" id="ARBA00022759"/>
    </source>
</evidence>
<keyword evidence="2" id="KW-0479">Metal-binding</keyword>
<dbReference type="SMART" id="SM00484">
    <property type="entry name" value="XPGI"/>
    <property type="match status" value="1"/>
</dbReference>
<dbReference type="Pfam" id="PF00867">
    <property type="entry name" value="XPG_I"/>
    <property type="match status" value="1"/>
</dbReference>
<accession>A0A6C0LX52</accession>
<keyword evidence="1" id="KW-0540">Nuclease</keyword>
<dbReference type="InterPro" id="IPR029060">
    <property type="entry name" value="PIN-like_dom_sf"/>
</dbReference>
<evidence type="ECO:0000256" key="1">
    <source>
        <dbReference type="ARBA" id="ARBA00022722"/>
    </source>
</evidence>
<keyword evidence="5" id="KW-0460">Magnesium</keyword>
<dbReference type="InterPro" id="IPR006084">
    <property type="entry name" value="XPG/Rad2"/>
</dbReference>
<dbReference type="InterPro" id="IPR006085">
    <property type="entry name" value="XPG_DNA_repair_N"/>
</dbReference>
<dbReference type="SMART" id="SM00485">
    <property type="entry name" value="XPGN"/>
    <property type="match status" value="1"/>
</dbReference>
<dbReference type="InterPro" id="IPR036279">
    <property type="entry name" value="5-3_exonuclease_C_sf"/>
</dbReference>
<dbReference type="EMBL" id="MN740575">
    <property type="protein sequence ID" value="QHU34598.1"/>
    <property type="molecule type" value="Genomic_DNA"/>
</dbReference>
<dbReference type="GO" id="GO:0008409">
    <property type="term" value="F:5'-3' exonuclease activity"/>
    <property type="evidence" value="ECO:0007669"/>
    <property type="project" value="TreeGrafter"/>
</dbReference>
<dbReference type="GO" id="GO:0017108">
    <property type="term" value="F:5'-flap endonuclease activity"/>
    <property type="evidence" value="ECO:0007669"/>
    <property type="project" value="TreeGrafter"/>
</dbReference>